<dbReference type="EMBL" id="BSST01000001">
    <property type="protein sequence ID" value="GLX78297.1"/>
    <property type="molecule type" value="Genomic_DNA"/>
</dbReference>
<evidence type="ECO:0000256" key="1">
    <source>
        <dbReference type="ARBA" id="ARBA00004651"/>
    </source>
</evidence>
<gene>
    <name evidence="8" type="ORF">tinsulaeT_16370</name>
</gene>
<feature type="transmembrane region" description="Helical" evidence="7">
    <location>
        <begin position="217"/>
        <end position="235"/>
    </location>
</feature>
<dbReference type="InterPro" id="IPR014047">
    <property type="entry name" value="Chr_Tranpt_l_chain"/>
</dbReference>
<keyword evidence="3" id="KW-1003">Cell membrane</keyword>
<dbReference type="Pfam" id="PF02417">
    <property type="entry name" value="Chromate_transp"/>
    <property type="match status" value="2"/>
</dbReference>
<evidence type="ECO:0000256" key="6">
    <source>
        <dbReference type="ARBA" id="ARBA00023136"/>
    </source>
</evidence>
<keyword evidence="5 7" id="KW-1133">Transmembrane helix</keyword>
<dbReference type="InterPro" id="IPR003370">
    <property type="entry name" value="Chromate_transpt"/>
</dbReference>
<dbReference type="PANTHER" id="PTHR33567">
    <property type="entry name" value="CHROMATE ION TRANSPORTER (EUROFUNG)"/>
    <property type="match status" value="1"/>
</dbReference>
<comment type="subcellular location">
    <subcellularLocation>
        <location evidence="1">Cell membrane</location>
        <topology evidence="1">Multi-pass membrane protein</topology>
    </subcellularLocation>
</comment>
<feature type="transmembrane region" description="Helical" evidence="7">
    <location>
        <begin position="141"/>
        <end position="174"/>
    </location>
</feature>
<evidence type="ECO:0000313" key="9">
    <source>
        <dbReference type="Proteomes" id="UP001157186"/>
    </source>
</evidence>
<feature type="transmembrane region" description="Helical" evidence="7">
    <location>
        <begin position="105"/>
        <end position="129"/>
    </location>
</feature>
<organism evidence="8 9">
    <name type="scientific">Thalassotalea insulae</name>
    <dbReference type="NCBI Taxonomy" id="2056778"/>
    <lineage>
        <taxon>Bacteria</taxon>
        <taxon>Pseudomonadati</taxon>
        <taxon>Pseudomonadota</taxon>
        <taxon>Gammaproteobacteria</taxon>
        <taxon>Alteromonadales</taxon>
        <taxon>Colwelliaceae</taxon>
        <taxon>Thalassotalea</taxon>
    </lineage>
</organism>
<comment type="caution">
    <text evidence="8">The sequence shown here is derived from an EMBL/GenBank/DDBJ whole genome shotgun (WGS) entry which is preliminary data.</text>
</comment>
<feature type="transmembrane region" description="Helical" evidence="7">
    <location>
        <begin position="186"/>
        <end position="205"/>
    </location>
</feature>
<protein>
    <submittedName>
        <fullName evidence="8">Chorismate-binding protein</fullName>
    </submittedName>
</protein>
<dbReference type="NCBIfam" id="TIGR00937">
    <property type="entry name" value="2A51"/>
    <property type="match status" value="1"/>
</dbReference>
<evidence type="ECO:0000256" key="3">
    <source>
        <dbReference type="ARBA" id="ARBA00022475"/>
    </source>
</evidence>
<feature type="transmembrane region" description="Helical" evidence="7">
    <location>
        <begin position="72"/>
        <end position="93"/>
    </location>
</feature>
<keyword evidence="4 7" id="KW-0812">Transmembrane</keyword>
<proteinExistence type="inferred from homology"/>
<dbReference type="PIRSF" id="PIRSF004810">
    <property type="entry name" value="ChrA"/>
    <property type="match status" value="1"/>
</dbReference>
<name>A0ABQ6GQT2_9GAMM</name>
<dbReference type="RefSeq" id="WP_284244184.1">
    <property type="nucleotide sequence ID" value="NZ_BSST01000001.1"/>
</dbReference>
<accession>A0ABQ6GQT2</accession>
<feature type="transmembrane region" description="Helical" evidence="7">
    <location>
        <begin position="279"/>
        <end position="301"/>
    </location>
</feature>
<dbReference type="PANTHER" id="PTHR33567:SF3">
    <property type="entry name" value="CHROMATE ION TRANSPORTER (EUROFUNG)"/>
    <property type="match status" value="1"/>
</dbReference>
<dbReference type="Proteomes" id="UP001157186">
    <property type="component" value="Unassembled WGS sequence"/>
</dbReference>
<evidence type="ECO:0000256" key="7">
    <source>
        <dbReference type="SAM" id="Phobius"/>
    </source>
</evidence>
<evidence type="ECO:0000256" key="2">
    <source>
        <dbReference type="ARBA" id="ARBA00005262"/>
    </source>
</evidence>
<evidence type="ECO:0000256" key="5">
    <source>
        <dbReference type="ARBA" id="ARBA00022989"/>
    </source>
</evidence>
<evidence type="ECO:0000256" key="4">
    <source>
        <dbReference type="ARBA" id="ARBA00022692"/>
    </source>
</evidence>
<keyword evidence="9" id="KW-1185">Reference proteome</keyword>
<sequence>MLLTIFKHFFWLGCISFGGPAAHIGYFQQKFIQQLRWFSQQEYGQIVALSQFLPGPGSSQVGFALGYKKAGLAGALTAFVAFTLPSVMLMMMLASLSYQLVDNSYFYGVTHGLKLLAVVVVADAVLTMFNSFCRDKITRTIAITAAIVLLMTSGVYSQMLVLTIAALFGAKYLANKELSATAPAGIAWLPFVAFIALLVLLPYLAQASNQWQLAADFYQAGSLVFGGGHVVLPLLQNLLAEQITTDTFLTGYAAAQAVPGPMFTLATFLGFHLSPSFPVLGALIATIAIFLPGFLLMLAFLKHWHGLANLPRLSGAIQAINAAVVGLLLSALYLPVFSSSVNDSKDMALVLLGFLLLKQFKTPIVVLVVGFSLAGILLTFS</sequence>
<comment type="similarity">
    <text evidence="2">Belongs to the chromate ion transporter (CHR) (TC 2.A.51) family.</text>
</comment>
<feature type="transmembrane region" description="Helical" evidence="7">
    <location>
        <begin position="6"/>
        <end position="27"/>
    </location>
</feature>
<feature type="transmembrane region" description="Helical" evidence="7">
    <location>
        <begin position="360"/>
        <end position="380"/>
    </location>
</feature>
<keyword evidence="6 7" id="KW-0472">Membrane</keyword>
<reference evidence="8 9" key="1">
    <citation type="submission" date="2023-03" db="EMBL/GenBank/DDBJ databases">
        <title>Draft genome sequence of Thalassotalea insulae KCTC 62186T.</title>
        <authorList>
            <person name="Sawabe T."/>
        </authorList>
    </citation>
    <scope>NUCLEOTIDE SEQUENCE [LARGE SCALE GENOMIC DNA]</scope>
    <source>
        <strain evidence="8 9">KCTC 62186</strain>
    </source>
</reference>
<evidence type="ECO:0000313" key="8">
    <source>
        <dbReference type="EMBL" id="GLX78297.1"/>
    </source>
</evidence>
<feature type="transmembrane region" description="Helical" evidence="7">
    <location>
        <begin position="313"/>
        <end position="334"/>
    </location>
</feature>